<evidence type="ECO:0000313" key="9">
    <source>
        <dbReference type="EMBL" id="AWW87410.1"/>
    </source>
</evidence>
<dbReference type="Pfam" id="PF00740">
    <property type="entry name" value="VP1_2"/>
    <property type="match status" value="1"/>
</dbReference>
<evidence type="ECO:0000256" key="2">
    <source>
        <dbReference type="ARBA" id="ARBA00005398"/>
    </source>
</evidence>
<proteinExistence type="evidence at protein level"/>
<dbReference type="EMBL" id="MH167453">
    <property type="protein sequence ID" value="AWW87410.1"/>
    <property type="molecule type" value="Genomic_DNA"/>
</dbReference>
<keyword evidence="5" id="KW-0946">Virion</keyword>
<evidence type="ECO:0000259" key="7">
    <source>
        <dbReference type="Pfam" id="PF00740"/>
    </source>
</evidence>
<name>A0A2Z4K548_9VIRU</name>
<keyword evidence="3" id="KW-1140">T=1 icosahedral capsid protein</keyword>
<dbReference type="EMDB" id="EMD-21657"/>
<protein>
    <submittedName>
        <fullName evidence="9">VP1 capsid</fullName>
    </submittedName>
</protein>
<comment type="subcellular location">
    <subcellularLocation>
        <location evidence="1">Virion</location>
    </subcellularLocation>
</comment>
<keyword evidence="10 11" id="KW-0002">3D-structure</keyword>
<evidence type="ECO:0000256" key="5">
    <source>
        <dbReference type="ARBA" id="ARBA00022844"/>
    </source>
</evidence>
<feature type="compositionally biased region" description="Basic and acidic residues" evidence="6">
    <location>
        <begin position="156"/>
        <end position="168"/>
    </location>
</feature>
<evidence type="ECO:0000256" key="3">
    <source>
        <dbReference type="ARBA" id="ARBA00022431"/>
    </source>
</evidence>
<reference evidence="9" key="1">
    <citation type="submission" date="2018-04" db="EMBL/GenBank/DDBJ databases">
        <title>Bat adeno-associated viruses as gene therapy vectors with the potentiality to evade human neutralizing antibodies.</title>
        <authorList>
            <person name="Li Y."/>
            <person name="Mietzsch M."/>
            <person name="Li J."/>
            <person name="Shi Z."/>
            <person name="Liu H."/>
            <person name="Wei Y."/>
            <person name="Agbandje-Mckenna M."/>
            <person name="Yang L."/>
        </authorList>
    </citation>
    <scope>NUCLEOTIDE SEQUENCE</scope>
    <source>
        <strain evidence="9">10HB</strain>
    </source>
</reference>
<feature type="region of interest" description="Disordered" evidence="6">
    <location>
        <begin position="127"/>
        <end position="214"/>
    </location>
</feature>
<dbReference type="SMR" id="A0A2Z4K548"/>
<accession>A0A2Z4K548</accession>
<dbReference type="PDB" id="6WFU">
    <property type="method" value="EM"/>
    <property type="resolution" value="3.03 A"/>
    <property type="chains" value="1/2/3/4/5/6/7/8/A/B/C/D/E/F/G/H/I/J/K/L/M/N/O/P/Q/R/S/T/U/V=209-721"/>
</dbReference>
<reference evidence="10 11" key="2">
    <citation type="journal article" date="2020" name="J. Struct. Biol.">
        <title>Structural characterization of a bat Adeno-associated virus capsid.</title>
        <authorList>
            <person name="Mietzsch M."/>
            <person name="Li Y."/>
            <person name="Kurian J."/>
            <person name="Smith J.K."/>
            <person name="Chipman P."/>
            <person name="McKenna R."/>
            <person name="Yang L."/>
            <person name="Agbandje-McKenna M."/>
        </authorList>
    </citation>
    <scope>STRUCTURE BY ELECTRON MICROSCOPY (3.03 ANGSTROMS) OF 209-721</scope>
</reference>
<dbReference type="GO" id="GO:0005198">
    <property type="term" value="F:structural molecule activity"/>
    <property type="evidence" value="ECO:0007669"/>
    <property type="project" value="InterPro"/>
</dbReference>
<dbReference type="EMDB" id="EMD-21656"/>
<evidence type="ECO:0007829" key="10">
    <source>
        <dbReference type="PDB" id="6WFT"/>
    </source>
</evidence>
<dbReference type="Gene3D" id="2.170.30.10">
    <property type="entry name" value="Parvovirus coat protein VP1/VP2"/>
    <property type="match status" value="1"/>
</dbReference>
<evidence type="ECO:0007829" key="11">
    <source>
        <dbReference type="PDB" id="6WFU"/>
    </source>
</evidence>
<feature type="domain" description="Phospholipase A2-like" evidence="8">
    <location>
        <begin position="40"/>
        <end position="119"/>
    </location>
</feature>
<dbReference type="Pfam" id="PF08398">
    <property type="entry name" value="Phospholip_A2_4"/>
    <property type="match status" value="1"/>
</dbReference>
<feature type="compositionally biased region" description="Low complexity" evidence="6">
    <location>
        <begin position="202"/>
        <end position="212"/>
    </location>
</feature>
<dbReference type="InterPro" id="IPR001403">
    <property type="entry name" value="Parvovirus_coat"/>
</dbReference>
<evidence type="ECO:0000256" key="4">
    <source>
        <dbReference type="ARBA" id="ARBA00022561"/>
    </source>
</evidence>
<feature type="domain" description="Coat protein VP1/VP2 Parvovirus" evidence="7">
    <location>
        <begin position="204"/>
        <end position="692"/>
    </location>
</feature>
<evidence type="ECO:0000259" key="8">
    <source>
        <dbReference type="Pfam" id="PF08398"/>
    </source>
</evidence>
<dbReference type="InterPro" id="IPR016184">
    <property type="entry name" value="Capsid/spike_ssDNA_virus"/>
</dbReference>
<dbReference type="InterPro" id="IPR036952">
    <property type="entry name" value="VP1/VP2"/>
</dbReference>
<keyword evidence="4" id="KW-0167">Capsid protein</keyword>
<dbReference type="PDB" id="6WFT">
    <property type="method" value="EM"/>
    <property type="resolution" value="3.03 A"/>
    <property type="chains" value="1/2/3/4/5/6/7/8/A/B/C/D/E/F/G/H/I/J/K/L/M/N/O/P/Q/R/S/T/U/V=209-721"/>
</dbReference>
<dbReference type="InterPro" id="IPR013607">
    <property type="entry name" value="Phospholipase_A2-like"/>
</dbReference>
<evidence type="ECO:0000256" key="6">
    <source>
        <dbReference type="SAM" id="MobiDB-lite"/>
    </source>
</evidence>
<dbReference type="SUPFAM" id="SSF88645">
    <property type="entry name" value="ssDNA viruses"/>
    <property type="match status" value="1"/>
</dbReference>
<sequence length="721" mass="79462">MSFVDHPPDWLEEIGEGLSEFIGLEAGPPKPKPGYQDRARGLVVPGYKYLGPFNGLDRGEPVNAADAAAKKHDEEYDRLLKAGDNPYLTYNHADAEFQKDLRGDASLAGNAANALFQAKKRVLEPFGLVEGEPEPKKTPSVKRPHASPDSSSGIGKRGDQPARKRLDFGTEPASQDGAGRAANAAGDMASAEVAAGGGGPVGDDAQGADGVGQSSGNWHCDSVWMGDRVLTKSTRTWSLPTYNNHLYKQINGSGTGDAVYFGYSTPWGYFDFNRFHCHFSPRDWQRLVNNHWGIRPRRLNFKLFNIQVKEVTTTDGTKTIANNLTSTVQVFADTEHQLPYILGSAHEGCMPPFPADVFMLPQYGYLTLNGPGSNNNNLSTPSSAFYCLEYFPSQMLRTGNNFVFTYEFEKVPFHSMFMHNQALDRLMNPLVDQYLWYLDATSGNNLTFRKAGAKNFPEYFRNWIPGPGCRNQQWNKVGTKNNPQTGTWASANKWRLQGRLNKYAPGQPNAPAEGFLTNAGDLAFANAKATGATTAAGTVPADILLTSESETTTTNMMSNNGWGAIASNNQNASVAPTVQYEDSAHVLPGMVWQDRDIYLQGPIWAKIPETDGHFHPSPLMGGFGLKNPPPQILIKNTPVPADPPTQFSSQKINSFITQYSTGQMTVEIEWELRKENSKRWNPEIQYTANFNNSANAQFSVNNNGLYIEDRTIGTRYLTHTL</sequence>
<organism evidence="9">
    <name type="scientific">Bat adeno-associated virus</name>
    <dbReference type="NCBI Taxonomy" id="740950"/>
    <lineage>
        <taxon>Viruses</taxon>
        <taxon>Monodnaviria</taxon>
        <taxon>Shotokuvirae</taxon>
        <taxon>Cossaviricota</taxon>
        <taxon>Quintoviricetes</taxon>
        <taxon>Piccovirales</taxon>
        <taxon>Parvoviridae</taxon>
        <taxon>Parvovirinae</taxon>
        <taxon>Dependoparvovirus</taxon>
        <taxon>Dependoparvovirus chiropteran1</taxon>
    </lineage>
</organism>
<feature type="compositionally biased region" description="Low complexity" evidence="6">
    <location>
        <begin position="173"/>
        <end position="194"/>
    </location>
</feature>
<dbReference type="GO" id="GO:0039615">
    <property type="term" value="C:T=1 icosahedral viral capsid"/>
    <property type="evidence" value="ECO:0007669"/>
    <property type="project" value="UniProtKB-KW"/>
</dbReference>
<evidence type="ECO:0000256" key="1">
    <source>
        <dbReference type="ARBA" id="ARBA00004328"/>
    </source>
</evidence>
<comment type="similarity">
    <text evidence="2">Belongs to the parvoviridae capsid protein family.</text>
</comment>